<dbReference type="AlphaFoldDB" id="A0A8T3C186"/>
<evidence type="ECO:0000313" key="3">
    <source>
        <dbReference type="Proteomes" id="UP000829196"/>
    </source>
</evidence>
<feature type="region of interest" description="Disordered" evidence="1">
    <location>
        <begin position="1"/>
        <end position="24"/>
    </location>
</feature>
<sequence>MSSKTAFASAKGNSPAKEPLPAMQNRPDRIIYNYQINTSSFFKFCRYASSSSCTNNGLSQNFNN</sequence>
<dbReference type="EMBL" id="JAGYWB010000004">
    <property type="protein sequence ID" value="KAI0524060.1"/>
    <property type="molecule type" value="Genomic_DNA"/>
</dbReference>
<reference evidence="2" key="1">
    <citation type="journal article" date="2022" name="Front. Genet.">
        <title>Chromosome-Scale Assembly of the Dendrobium nobile Genome Provides Insights Into the Molecular Mechanism of the Biosynthesis of the Medicinal Active Ingredient of Dendrobium.</title>
        <authorList>
            <person name="Xu Q."/>
            <person name="Niu S.-C."/>
            <person name="Li K.-L."/>
            <person name="Zheng P.-J."/>
            <person name="Zhang X.-J."/>
            <person name="Jia Y."/>
            <person name="Liu Y."/>
            <person name="Niu Y.-X."/>
            <person name="Yu L.-H."/>
            <person name="Chen D.-F."/>
            <person name="Zhang G.-Q."/>
        </authorList>
    </citation>
    <scope>NUCLEOTIDE SEQUENCE</scope>
    <source>
        <tissue evidence="2">Leaf</tissue>
    </source>
</reference>
<keyword evidence="3" id="KW-1185">Reference proteome</keyword>
<evidence type="ECO:0000256" key="1">
    <source>
        <dbReference type="SAM" id="MobiDB-lite"/>
    </source>
</evidence>
<name>A0A8T3C186_DENNO</name>
<evidence type="ECO:0000313" key="2">
    <source>
        <dbReference type="EMBL" id="KAI0524060.1"/>
    </source>
</evidence>
<proteinExistence type="predicted"/>
<gene>
    <name evidence="2" type="ORF">KFK09_003424</name>
</gene>
<protein>
    <submittedName>
        <fullName evidence="2">Uncharacterized protein</fullName>
    </submittedName>
</protein>
<dbReference type="Proteomes" id="UP000829196">
    <property type="component" value="Unassembled WGS sequence"/>
</dbReference>
<comment type="caution">
    <text evidence="2">The sequence shown here is derived from an EMBL/GenBank/DDBJ whole genome shotgun (WGS) entry which is preliminary data.</text>
</comment>
<accession>A0A8T3C186</accession>
<organism evidence="2 3">
    <name type="scientific">Dendrobium nobile</name>
    <name type="common">Orchid</name>
    <dbReference type="NCBI Taxonomy" id="94219"/>
    <lineage>
        <taxon>Eukaryota</taxon>
        <taxon>Viridiplantae</taxon>
        <taxon>Streptophyta</taxon>
        <taxon>Embryophyta</taxon>
        <taxon>Tracheophyta</taxon>
        <taxon>Spermatophyta</taxon>
        <taxon>Magnoliopsida</taxon>
        <taxon>Liliopsida</taxon>
        <taxon>Asparagales</taxon>
        <taxon>Orchidaceae</taxon>
        <taxon>Epidendroideae</taxon>
        <taxon>Malaxideae</taxon>
        <taxon>Dendrobiinae</taxon>
        <taxon>Dendrobium</taxon>
    </lineage>
</organism>